<evidence type="ECO:0000313" key="6">
    <source>
        <dbReference type="Proteomes" id="UP000546031"/>
    </source>
</evidence>
<dbReference type="GO" id="GO:0000156">
    <property type="term" value="F:phosphorelay response regulator activity"/>
    <property type="evidence" value="ECO:0007669"/>
    <property type="project" value="TreeGrafter"/>
</dbReference>
<dbReference type="EMBL" id="JABWTA010000001">
    <property type="protein sequence ID" value="NVE95378.1"/>
    <property type="molecule type" value="Genomic_DNA"/>
</dbReference>
<dbReference type="PROSITE" id="PS50110">
    <property type="entry name" value="RESPONSE_REGULATORY"/>
    <property type="match status" value="1"/>
</dbReference>
<dbReference type="GO" id="GO:0032993">
    <property type="term" value="C:protein-DNA complex"/>
    <property type="evidence" value="ECO:0007669"/>
    <property type="project" value="TreeGrafter"/>
</dbReference>
<feature type="domain" description="Response regulatory" evidence="3">
    <location>
        <begin position="12"/>
        <end position="126"/>
    </location>
</feature>
<dbReference type="Pfam" id="PF00072">
    <property type="entry name" value="Response_reg"/>
    <property type="match status" value="1"/>
</dbReference>
<dbReference type="Proteomes" id="UP000546031">
    <property type="component" value="Unassembled WGS sequence"/>
</dbReference>
<evidence type="ECO:0000259" key="3">
    <source>
        <dbReference type="PROSITE" id="PS50110"/>
    </source>
</evidence>
<name>A0A850HEP9_9SPHN</name>
<dbReference type="RefSeq" id="WP_176273606.1">
    <property type="nucleotide sequence ID" value="NZ_JABWTA010000001.1"/>
</dbReference>
<feature type="domain" description="HTH LytTR-type" evidence="4">
    <location>
        <begin position="143"/>
        <end position="251"/>
    </location>
</feature>
<evidence type="ECO:0000256" key="2">
    <source>
        <dbReference type="PROSITE-ProRule" id="PRU00169"/>
    </source>
</evidence>
<dbReference type="SMART" id="SM00850">
    <property type="entry name" value="LytTR"/>
    <property type="match status" value="1"/>
</dbReference>
<dbReference type="PROSITE" id="PS50930">
    <property type="entry name" value="HTH_LYTTR"/>
    <property type="match status" value="1"/>
</dbReference>
<dbReference type="GO" id="GO:0005829">
    <property type="term" value="C:cytosol"/>
    <property type="evidence" value="ECO:0007669"/>
    <property type="project" value="TreeGrafter"/>
</dbReference>
<dbReference type="InterPro" id="IPR001789">
    <property type="entry name" value="Sig_transdc_resp-reg_receiver"/>
</dbReference>
<evidence type="ECO:0000313" key="5">
    <source>
        <dbReference type="EMBL" id="NVE95378.1"/>
    </source>
</evidence>
<dbReference type="GO" id="GO:0000976">
    <property type="term" value="F:transcription cis-regulatory region binding"/>
    <property type="evidence" value="ECO:0007669"/>
    <property type="project" value="TreeGrafter"/>
</dbReference>
<dbReference type="Gene3D" id="3.40.50.2300">
    <property type="match status" value="1"/>
</dbReference>
<dbReference type="InterPro" id="IPR007492">
    <property type="entry name" value="LytTR_DNA-bd_dom"/>
</dbReference>
<dbReference type="PANTHER" id="PTHR48111:SF69">
    <property type="entry name" value="RESPONSE REGULATOR RECEIVER"/>
    <property type="match status" value="1"/>
</dbReference>
<feature type="modified residue" description="4-aspartylphosphate" evidence="2">
    <location>
        <position position="63"/>
    </location>
</feature>
<gene>
    <name evidence="5" type="ORF">HUO12_10750</name>
</gene>
<dbReference type="PANTHER" id="PTHR48111">
    <property type="entry name" value="REGULATOR OF RPOS"/>
    <property type="match status" value="1"/>
</dbReference>
<dbReference type="GO" id="GO:0006355">
    <property type="term" value="P:regulation of DNA-templated transcription"/>
    <property type="evidence" value="ECO:0007669"/>
    <property type="project" value="TreeGrafter"/>
</dbReference>
<keyword evidence="2" id="KW-0597">Phosphoprotein</keyword>
<keyword evidence="6" id="KW-1185">Reference proteome</keyword>
<dbReference type="Gene3D" id="2.40.50.1020">
    <property type="entry name" value="LytTr DNA-binding domain"/>
    <property type="match status" value="1"/>
</dbReference>
<dbReference type="Pfam" id="PF04397">
    <property type="entry name" value="LytTR"/>
    <property type="match status" value="1"/>
</dbReference>
<sequence>MADSESTPAPLRTLIVDDEPLAVERIQVICADINTISVVGTASDGAAALRLIEALTPDLVLLDMTMPELDGLGVARALGKVHNPPAVIFVTAHDDFAVEAFDLEAIDYVLKPVASDRLARAIERAVARRGEMREKSSEWLEELWVPHRSELLRIAVSEVSRIDAERDYVRLHVGTSEAPRSYLLLQTIAGLEKRLNPAEFIRIHRSTILRKKGIRGLRHDGLGVWSVELDDGDALRIGRTYLPKVKAMAGR</sequence>
<accession>A0A850HEP9</accession>
<proteinExistence type="predicted"/>
<protein>
    <submittedName>
        <fullName evidence="5">Response regulator transcription factor</fullName>
    </submittedName>
</protein>
<dbReference type="AlphaFoldDB" id="A0A850HEP9"/>
<keyword evidence="1" id="KW-0238">DNA-binding</keyword>
<evidence type="ECO:0000259" key="4">
    <source>
        <dbReference type="PROSITE" id="PS50930"/>
    </source>
</evidence>
<dbReference type="InterPro" id="IPR011006">
    <property type="entry name" value="CheY-like_superfamily"/>
</dbReference>
<dbReference type="SMART" id="SM00448">
    <property type="entry name" value="REC"/>
    <property type="match status" value="1"/>
</dbReference>
<dbReference type="SUPFAM" id="SSF52172">
    <property type="entry name" value="CheY-like"/>
    <property type="match status" value="1"/>
</dbReference>
<reference evidence="5 6" key="1">
    <citation type="submission" date="2020-06" db="EMBL/GenBank/DDBJ databases">
        <title>Altererythrobacter lutimaris sp. nov., a marine bacterium isolated from a tidal flat.</title>
        <authorList>
            <person name="Kim D."/>
            <person name="Yoo Y."/>
            <person name="Kim J.-J."/>
        </authorList>
    </citation>
    <scope>NUCLEOTIDE SEQUENCE [LARGE SCALE GENOMIC DNA]</scope>
    <source>
        <strain evidence="5 6">JGD-16</strain>
    </source>
</reference>
<evidence type="ECO:0000256" key="1">
    <source>
        <dbReference type="ARBA" id="ARBA00023125"/>
    </source>
</evidence>
<organism evidence="5 6">
    <name type="scientific">Altererythrobacter lutimaris</name>
    <dbReference type="NCBI Taxonomy" id="2743979"/>
    <lineage>
        <taxon>Bacteria</taxon>
        <taxon>Pseudomonadati</taxon>
        <taxon>Pseudomonadota</taxon>
        <taxon>Alphaproteobacteria</taxon>
        <taxon>Sphingomonadales</taxon>
        <taxon>Erythrobacteraceae</taxon>
        <taxon>Altererythrobacter</taxon>
    </lineage>
</organism>
<comment type="caution">
    <text evidence="5">The sequence shown here is derived from an EMBL/GenBank/DDBJ whole genome shotgun (WGS) entry which is preliminary data.</text>
</comment>
<dbReference type="InterPro" id="IPR039420">
    <property type="entry name" value="WalR-like"/>
</dbReference>